<dbReference type="Proteomes" id="UP001432180">
    <property type="component" value="Chromosome"/>
</dbReference>
<proteinExistence type="predicted"/>
<protein>
    <submittedName>
        <fullName evidence="2">Transposase</fullName>
    </submittedName>
</protein>
<dbReference type="PANTHER" id="PTHR33360">
    <property type="entry name" value="TRANSPOSASE FOR INSERTION SEQUENCE ELEMENT IS200"/>
    <property type="match status" value="1"/>
</dbReference>
<dbReference type="SUPFAM" id="SSF143422">
    <property type="entry name" value="Transposase IS200-like"/>
    <property type="match status" value="1"/>
</dbReference>
<dbReference type="InterPro" id="IPR002686">
    <property type="entry name" value="Transposase_17"/>
</dbReference>
<evidence type="ECO:0000313" key="2">
    <source>
        <dbReference type="EMBL" id="WPL15330.1"/>
    </source>
</evidence>
<dbReference type="NCBIfam" id="NF033573">
    <property type="entry name" value="transpos_IS200"/>
    <property type="match status" value="1"/>
</dbReference>
<reference evidence="2 3" key="1">
    <citation type="journal article" date="2023" name="Microorganisms">
        <title>Thiorhodovibrio frisius and Trv. litoralis spp. nov., Two Novel Members from a Clade of Fastidious Purple Sulfur Bacteria That Exhibit Unique Red-Shifted Light-Harvesting Capabilities.</title>
        <authorList>
            <person name="Methner A."/>
            <person name="Kuzyk S.B."/>
            <person name="Petersen J."/>
            <person name="Bauer S."/>
            <person name="Brinkmann H."/>
            <person name="Sichau K."/>
            <person name="Wanner G."/>
            <person name="Wolf J."/>
            <person name="Neumann-Schaal M."/>
            <person name="Henke P."/>
            <person name="Tank M."/>
            <person name="Sproer C."/>
            <person name="Bunk B."/>
            <person name="Overmann J."/>
        </authorList>
    </citation>
    <scope>NUCLEOTIDE SEQUENCE [LARGE SCALE GENOMIC DNA]</scope>
    <source>
        <strain evidence="2 3">DSM 6702</strain>
    </source>
</reference>
<dbReference type="SMART" id="SM01321">
    <property type="entry name" value="Y1_Tnp"/>
    <property type="match status" value="1"/>
</dbReference>
<dbReference type="RefSeq" id="WP_328985896.1">
    <property type="nucleotide sequence ID" value="NZ_CP121472.1"/>
</dbReference>
<evidence type="ECO:0000313" key="3">
    <source>
        <dbReference type="Proteomes" id="UP001432180"/>
    </source>
</evidence>
<evidence type="ECO:0000259" key="1">
    <source>
        <dbReference type="SMART" id="SM01321"/>
    </source>
</evidence>
<accession>A0ABZ0S416</accession>
<name>A0ABZ0S416_9GAMM</name>
<feature type="domain" description="Transposase IS200-like" evidence="1">
    <location>
        <begin position="11"/>
        <end position="130"/>
    </location>
</feature>
<dbReference type="PANTHER" id="PTHR33360:SF2">
    <property type="entry name" value="TRANSPOSASE FOR INSERTION SEQUENCE ELEMENT IS200"/>
    <property type="match status" value="1"/>
</dbReference>
<keyword evidence="3" id="KW-1185">Reference proteome</keyword>
<dbReference type="InterPro" id="IPR036515">
    <property type="entry name" value="Transposase_17_sf"/>
</dbReference>
<dbReference type="Gene3D" id="3.30.70.1290">
    <property type="entry name" value="Transposase IS200-like"/>
    <property type="match status" value="1"/>
</dbReference>
<organism evidence="2 3">
    <name type="scientific">Thiorhodovibrio winogradskyi</name>
    <dbReference type="NCBI Taxonomy" id="77007"/>
    <lineage>
        <taxon>Bacteria</taxon>
        <taxon>Pseudomonadati</taxon>
        <taxon>Pseudomonadota</taxon>
        <taxon>Gammaproteobacteria</taxon>
        <taxon>Chromatiales</taxon>
        <taxon>Chromatiaceae</taxon>
        <taxon>Thiorhodovibrio</taxon>
    </lineage>
</organism>
<dbReference type="Pfam" id="PF01797">
    <property type="entry name" value="Y1_Tnp"/>
    <property type="match status" value="1"/>
</dbReference>
<dbReference type="EMBL" id="CP121472">
    <property type="protein sequence ID" value="WPL15330.1"/>
    <property type="molecule type" value="Genomic_DNA"/>
</dbReference>
<gene>
    <name evidence="2" type="ORF">Thiowin_00221</name>
</gene>
<sequence>MRSYRKSSHTVHDLKVHLIWVTKYRYAVLTKEVGYRTREIIRQVCAQNDVQIISGAVSKDHVHLYISYPPKYSISDLVKWFKGRSSRKLQEEFPQLGKRYWGRHFWAIGYAAFSSGHVTDEMIREYLKHHEDHPNHQDDGFTVE</sequence>